<dbReference type="AlphaFoldDB" id="A0A2S6IB25"/>
<reference evidence="11 12" key="1">
    <citation type="submission" date="2018-02" db="EMBL/GenBank/DDBJ databases">
        <title>Genomic Encyclopedia of Archaeal and Bacterial Type Strains, Phase II (KMG-II): from individual species to whole genera.</title>
        <authorList>
            <person name="Goeker M."/>
        </authorList>
    </citation>
    <scope>NUCLEOTIDE SEQUENCE [LARGE SCALE GENOMIC DNA]</scope>
    <source>
        <strain evidence="11 12">DSM 29526</strain>
    </source>
</reference>
<dbReference type="SUPFAM" id="SSF49464">
    <property type="entry name" value="Carboxypeptidase regulatory domain-like"/>
    <property type="match status" value="1"/>
</dbReference>
<accession>A0A2S6IB25</accession>
<comment type="caution">
    <text evidence="11">The sequence shown here is derived from an EMBL/GenBank/DDBJ whole genome shotgun (WGS) entry which is preliminary data.</text>
</comment>
<dbReference type="PANTHER" id="PTHR30069">
    <property type="entry name" value="TONB-DEPENDENT OUTER MEMBRANE RECEPTOR"/>
    <property type="match status" value="1"/>
</dbReference>
<evidence type="ECO:0000259" key="9">
    <source>
        <dbReference type="Pfam" id="PF07715"/>
    </source>
</evidence>
<dbReference type="Gene3D" id="2.170.130.10">
    <property type="entry name" value="TonB-dependent receptor, plug domain"/>
    <property type="match status" value="1"/>
</dbReference>
<dbReference type="GO" id="GO:0044718">
    <property type="term" value="P:siderophore transmembrane transport"/>
    <property type="evidence" value="ECO:0007669"/>
    <property type="project" value="TreeGrafter"/>
</dbReference>
<keyword evidence="12" id="KW-1185">Reference proteome</keyword>
<dbReference type="RefSeq" id="WP_104419247.1">
    <property type="nucleotide sequence ID" value="NZ_PTJC01000005.1"/>
</dbReference>
<evidence type="ECO:0000256" key="7">
    <source>
        <dbReference type="ARBA" id="ARBA00023237"/>
    </source>
</evidence>
<feature type="signal peptide" evidence="8">
    <location>
        <begin position="1"/>
        <end position="20"/>
    </location>
</feature>
<dbReference type="InterPro" id="IPR041700">
    <property type="entry name" value="OMP_b-brl_3"/>
</dbReference>
<keyword evidence="7" id="KW-0998">Cell outer membrane</keyword>
<keyword evidence="2" id="KW-0813">Transport</keyword>
<dbReference type="GO" id="GO:0009279">
    <property type="term" value="C:cell outer membrane"/>
    <property type="evidence" value="ECO:0007669"/>
    <property type="project" value="UniProtKB-SubCell"/>
</dbReference>
<feature type="chain" id="PRO_5015579183" evidence="8">
    <location>
        <begin position="21"/>
        <end position="795"/>
    </location>
</feature>
<feature type="domain" description="Outer membrane protein beta-barrel" evidence="10">
    <location>
        <begin position="378"/>
        <end position="745"/>
    </location>
</feature>
<comment type="subcellular location">
    <subcellularLocation>
        <location evidence="1">Cell outer membrane</location>
        <topology evidence="1">Multi-pass membrane protein</topology>
    </subcellularLocation>
</comment>
<keyword evidence="3" id="KW-1134">Transmembrane beta strand</keyword>
<evidence type="ECO:0000256" key="3">
    <source>
        <dbReference type="ARBA" id="ARBA00022452"/>
    </source>
</evidence>
<evidence type="ECO:0000259" key="10">
    <source>
        <dbReference type="Pfam" id="PF14905"/>
    </source>
</evidence>
<dbReference type="EMBL" id="PTJC01000005">
    <property type="protein sequence ID" value="PPK88711.1"/>
    <property type="molecule type" value="Genomic_DNA"/>
</dbReference>
<dbReference type="Gene3D" id="2.40.170.20">
    <property type="entry name" value="TonB-dependent receptor, beta-barrel domain"/>
    <property type="match status" value="1"/>
</dbReference>
<dbReference type="OrthoDB" id="8764943at2"/>
<keyword evidence="4" id="KW-0812">Transmembrane</keyword>
<feature type="domain" description="TonB-dependent receptor plug" evidence="9">
    <location>
        <begin position="143"/>
        <end position="218"/>
    </location>
</feature>
<dbReference type="GO" id="GO:0015344">
    <property type="term" value="F:siderophore uptake transmembrane transporter activity"/>
    <property type="evidence" value="ECO:0007669"/>
    <property type="project" value="TreeGrafter"/>
</dbReference>
<dbReference type="Pfam" id="PF07715">
    <property type="entry name" value="Plug"/>
    <property type="match status" value="1"/>
</dbReference>
<dbReference type="InterPro" id="IPR036942">
    <property type="entry name" value="Beta-barrel_TonB_sf"/>
</dbReference>
<evidence type="ECO:0000256" key="5">
    <source>
        <dbReference type="ARBA" id="ARBA00022729"/>
    </source>
</evidence>
<dbReference type="Proteomes" id="UP000237662">
    <property type="component" value="Unassembled WGS sequence"/>
</dbReference>
<sequence length="795" mass="88396">MRTLLLLGLLACAGSLPATALSTVDHLLSGRVVVAATGDALEYATVSAYSPDTTLVNGTVTGSDGTFQLTLPAGDYLLRVEFIGYAEQQVEVSLQAPKRLDDILIEAADVHLDAVEVTAERSRMNLSLDKKTFNVGQDLLARGGSANQLLEQLPSVTVSPEGAVSLRGNAGVKVLINGRPSALADNGALESIPAESIERVEIITNPSARYEAAGTAGIINIILKKDQQRGYGGTFSLTTGFPADHRANGNLNLRREKFTAFLTAGARYSNYRGREDNSRVSRLGETTYTLDRTMDQDRNDVAANAYAGVDYHLSETSTVSGSYSLYWMINDDEALTDFDYGGSDPRQARNWQQAIDYREPGLYQQLDFTFDRQLPNGAKLTAYLKNDLWEETERERSTFEELAPSSGTTLDYVTESREGSRDHLLQIDYLRPLGEGKTLEAGLRGETRVIVAEYLATDLLPATSAVLPGFANRLDYFERIGSAYVQYSREGEKIGYQLGLRNEFTLVRTENESAEMDDLRKPYNRLFPTANVTYTFTEGLRSQLSYSKRIQRPGFWQLNPFMSLSDPNGLFVGNPDLDPAYTDRLEINVVSQSDKLTLNPAVYASRTTDFFQFVVDYREANVFDLQDGTIVVRPVNLDHEDRLGLELTASYRPVEALTLTGEWNYFGYRQRGKTVERDFALEQQSWTAGARASVSLPGGFQAQASFQYSAPFATAQGTRLGLSSALFGMSKEWDKLFTLTLNVRSPRFQRTVTDLPELYESGERFQTGWRFGATLIYRFERGADSRERDARGNIR</sequence>
<dbReference type="InterPro" id="IPR037066">
    <property type="entry name" value="Plug_dom_sf"/>
</dbReference>
<protein>
    <submittedName>
        <fullName evidence="11">Outer membrane receptor protein involved in Fe transport</fullName>
    </submittedName>
</protein>
<name>A0A2S6IB25_9BACT</name>
<keyword evidence="5 8" id="KW-0732">Signal</keyword>
<dbReference type="InterPro" id="IPR039426">
    <property type="entry name" value="TonB-dep_rcpt-like"/>
</dbReference>
<evidence type="ECO:0000313" key="12">
    <source>
        <dbReference type="Proteomes" id="UP000237662"/>
    </source>
</evidence>
<evidence type="ECO:0000256" key="2">
    <source>
        <dbReference type="ARBA" id="ARBA00022448"/>
    </source>
</evidence>
<keyword evidence="11" id="KW-0675">Receptor</keyword>
<organism evidence="11 12">
    <name type="scientific">Neolewinella xylanilytica</name>
    <dbReference type="NCBI Taxonomy" id="1514080"/>
    <lineage>
        <taxon>Bacteria</taxon>
        <taxon>Pseudomonadati</taxon>
        <taxon>Bacteroidota</taxon>
        <taxon>Saprospiria</taxon>
        <taxon>Saprospirales</taxon>
        <taxon>Lewinellaceae</taxon>
        <taxon>Neolewinella</taxon>
    </lineage>
</organism>
<evidence type="ECO:0000256" key="4">
    <source>
        <dbReference type="ARBA" id="ARBA00022692"/>
    </source>
</evidence>
<evidence type="ECO:0000313" key="11">
    <source>
        <dbReference type="EMBL" id="PPK88711.1"/>
    </source>
</evidence>
<evidence type="ECO:0000256" key="8">
    <source>
        <dbReference type="SAM" id="SignalP"/>
    </source>
</evidence>
<evidence type="ECO:0000256" key="6">
    <source>
        <dbReference type="ARBA" id="ARBA00023136"/>
    </source>
</evidence>
<dbReference type="Gene3D" id="2.60.40.1120">
    <property type="entry name" value="Carboxypeptidase-like, regulatory domain"/>
    <property type="match status" value="1"/>
</dbReference>
<evidence type="ECO:0000256" key="1">
    <source>
        <dbReference type="ARBA" id="ARBA00004571"/>
    </source>
</evidence>
<dbReference type="PANTHER" id="PTHR30069:SF29">
    <property type="entry name" value="HEMOGLOBIN AND HEMOGLOBIN-HAPTOGLOBIN-BINDING PROTEIN 1-RELATED"/>
    <property type="match status" value="1"/>
</dbReference>
<dbReference type="InterPro" id="IPR008969">
    <property type="entry name" value="CarboxyPept-like_regulatory"/>
</dbReference>
<dbReference type="InterPro" id="IPR012910">
    <property type="entry name" value="Plug_dom"/>
</dbReference>
<gene>
    <name evidence="11" type="ORF">CLV84_1682</name>
</gene>
<dbReference type="Pfam" id="PF13620">
    <property type="entry name" value="CarboxypepD_reg"/>
    <property type="match status" value="1"/>
</dbReference>
<proteinExistence type="predicted"/>
<dbReference type="SUPFAM" id="SSF56935">
    <property type="entry name" value="Porins"/>
    <property type="match status" value="1"/>
</dbReference>
<dbReference type="Pfam" id="PF14905">
    <property type="entry name" value="OMP_b-brl_3"/>
    <property type="match status" value="1"/>
</dbReference>
<keyword evidence="6" id="KW-0472">Membrane</keyword>